<sequence length="562" mass="58484">MIPQALMGVAAVALLYAAVTRISGRAAGLVAGAALAVTPVAAMTFRFDNPDASMVLLMTAAAYCTVRALPRASVRWLALAGVALGFAFLAKMLEGLMVLPALGAVYLFAGAGGWVRRVRDLLIAAVALVVSAGWYVVLTMVWPASSRPYLAGSDDNSFMNLVFGYNGLDRIEGGGHRNPAAGAPTGALAHRFSGMFGNPPGPGRLFGGEFGGEISFLLPTALIALLVVVILRGRAARTDQVRAGAVMFGLWLLVDGIVLSFMGGTVHPYYSMAIAPPIAGLVGIGVVEAWRARDDAAAYRRWVARGGLAAMIVAGAIWAFVVLDREPTWQPWLRWAVLIVGSVAALGVLVPRRWSRRIGLGVVVAGVVAVLAAPAAYAITGDGVAHTGGSPSVLPQAHSGAGHGATAGMHSGTWGSTQDSPALDRLLAANHDRWAAAVNRTGTAASLELQARVPIMGIGGFSHDPAPTLVQFERDVADHEIGYYVMSGNGTGNAATTNAATPRHGRTGHETRSVRHASSGIGSGLGSRTRGGVSDEIDEWVMAHYTPRTVGNYVVYELDSSN</sequence>
<evidence type="ECO:0000256" key="1">
    <source>
        <dbReference type="ARBA" id="ARBA00004651"/>
    </source>
</evidence>
<dbReference type="EMBL" id="CP001802">
    <property type="protein sequence ID" value="ACY22314.1"/>
    <property type="molecule type" value="Genomic_DNA"/>
</dbReference>
<dbReference type="GO" id="GO:0005886">
    <property type="term" value="C:plasma membrane"/>
    <property type="evidence" value="ECO:0007669"/>
    <property type="project" value="UniProtKB-SubCell"/>
</dbReference>
<evidence type="ECO:0000256" key="8">
    <source>
        <dbReference type="SAM" id="MobiDB-lite"/>
    </source>
</evidence>
<feature type="transmembrane region" description="Helical" evidence="9">
    <location>
        <begin position="358"/>
        <end position="379"/>
    </location>
</feature>
<dbReference type="Proteomes" id="UP000001219">
    <property type="component" value="Chromosome"/>
</dbReference>
<dbReference type="eggNOG" id="COG1807">
    <property type="taxonomic scope" value="Bacteria"/>
</dbReference>
<feature type="transmembrane region" description="Helical" evidence="9">
    <location>
        <begin position="122"/>
        <end position="142"/>
    </location>
</feature>
<proteinExistence type="predicted"/>
<evidence type="ECO:0000313" key="12">
    <source>
        <dbReference type="EMBL" id="ACY22314.1"/>
    </source>
</evidence>
<dbReference type="InterPro" id="IPR038731">
    <property type="entry name" value="RgtA/B/C-like"/>
</dbReference>
<feature type="transmembrane region" description="Helical" evidence="9">
    <location>
        <begin position="332"/>
        <end position="351"/>
    </location>
</feature>
<keyword evidence="6 9" id="KW-1133">Transmembrane helix</keyword>
<comment type="subcellular location">
    <subcellularLocation>
        <location evidence="1">Cell membrane</location>
        <topology evidence="1">Multi-pass membrane protein</topology>
    </subcellularLocation>
</comment>
<evidence type="ECO:0000256" key="5">
    <source>
        <dbReference type="ARBA" id="ARBA00022692"/>
    </source>
</evidence>
<evidence type="ECO:0000259" key="11">
    <source>
        <dbReference type="Pfam" id="PF24878"/>
    </source>
</evidence>
<dbReference type="GO" id="GO:0016763">
    <property type="term" value="F:pentosyltransferase activity"/>
    <property type="evidence" value="ECO:0007669"/>
    <property type="project" value="TreeGrafter"/>
</dbReference>
<feature type="transmembrane region" description="Helical" evidence="9">
    <location>
        <begin position="302"/>
        <end position="320"/>
    </location>
</feature>
<feature type="transmembrane region" description="Helical" evidence="9">
    <location>
        <begin position="269"/>
        <end position="290"/>
    </location>
</feature>
<feature type="region of interest" description="Disordered" evidence="8">
    <location>
        <begin position="390"/>
        <end position="417"/>
    </location>
</feature>
<keyword evidence="2" id="KW-1003">Cell membrane</keyword>
<keyword evidence="13" id="KW-1185">Reference proteome</keyword>
<evidence type="ECO:0000256" key="2">
    <source>
        <dbReference type="ARBA" id="ARBA00022475"/>
    </source>
</evidence>
<dbReference type="PANTHER" id="PTHR33908">
    <property type="entry name" value="MANNOSYLTRANSFERASE YKCB-RELATED"/>
    <property type="match status" value="1"/>
</dbReference>
<name>D0LB21_GORB4</name>
<feature type="domain" description="Putative mannosyltransferase YkcA/B-like C-terminal" evidence="11">
    <location>
        <begin position="429"/>
        <end position="495"/>
    </location>
</feature>
<keyword evidence="7 9" id="KW-0472">Membrane</keyword>
<protein>
    <submittedName>
        <fullName evidence="12">4-amino-4-deoxy-L-arabinose transferase and related glycosyltransferase of PMT family-like protein</fullName>
    </submittedName>
</protein>
<evidence type="ECO:0000256" key="7">
    <source>
        <dbReference type="ARBA" id="ARBA00023136"/>
    </source>
</evidence>
<dbReference type="Pfam" id="PF13231">
    <property type="entry name" value="PMT_2"/>
    <property type="match status" value="1"/>
</dbReference>
<dbReference type="STRING" id="526226.Gbro_3108"/>
<evidence type="ECO:0000256" key="3">
    <source>
        <dbReference type="ARBA" id="ARBA00022676"/>
    </source>
</evidence>
<dbReference type="PANTHER" id="PTHR33908:SF3">
    <property type="entry name" value="UNDECAPRENYL PHOSPHATE-ALPHA-4-AMINO-4-DEOXY-L-ARABINOSE ARABINOSYL TRANSFERASE"/>
    <property type="match status" value="1"/>
</dbReference>
<gene>
    <name evidence="12" type="ordered locus">Gbro_3108</name>
</gene>
<reference evidence="13" key="1">
    <citation type="submission" date="2009-10" db="EMBL/GenBank/DDBJ databases">
        <title>The complete chromosome of Gordonia bronchialis DSM 43247.</title>
        <authorList>
            <consortium name="US DOE Joint Genome Institute (JGI-PGF)"/>
            <person name="Lucas S."/>
            <person name="Copeland A."/>
            <person name="Lapidus A."/>
            <person name="Glavina del Rio T."/>
            <person name="Dalin E."/>
            <person name="Tice H."/>
            <person name="Bruce D."/>
            <person name="Goodwin L."/>
            <person name="Pitluck S."/>
            <person name="Kyrpides N."/>
            <person name="Mavromatis K."/>
            <person name="Ivanova N."/>
            <person name="Ovchinnikova G."/>
            <person name="Saunders E."/>
            <person name="Brettin T."/>
            <person name="Detter J.C."/>
            <person name="Han C."/>
            <person name="Larimer F."/>
            <person name="Land M."/>
            <person name="Hauser L."/>
            <person name="Markowitz V."/>
            <person name="Cheng J.-F."/>
            <person name="Hugenholtz P."/>
            <person name="Woyke T."/>
            <person name="Wu D."/>
            <person name="Jando M."/>
            <person name="Schneider S."/>
            <person name="Goeker M."/>
            <person name="Klenk H.-P."/>
            <person name="Eisen J.A."/>
        </authorList>
    </citation>
    <scope>NUCLEOTIDE SEQUENCE [LARGE SCALE GENOMIC DNA]</scope>
    <source>
        <strain evidence="13">ATCC 25592 / DSM 43247 / BCRC 13721 / JCM 3198 / KCTC 3076 / NBRC 16047 / NCTC 10667</strain>
    </source>
</reference>
<feature type="transmembrane region" description="Helical" evidence="9">
    <location>
        <begin position="243"/>
        <end position="263"/>
    </location>
</feature>
<evidence type="ECO:0000259" key="10">
    <source>
        <dbReference type="Pfam" id="PF13231"/>
    </source>
</evidence>
<dbReference type="GO" id="GO:0009103">
    <property type="term" value="P:lipopolysaccharide biosynthetic process"/>
    <property type="evidence" value="ECO:0007669"/>
    <property type="project" value="UniProtKB-ARBA"/>
</dbReference>
<dbReference type="GO" id="GO:0010041">
    <property type="term" value="P:response to iron(III) ion"/>
    <property type="evidence" value="ECO:0007669"/>
    <property type="project" value="TreeGrafter"/>
</dbReference>
<accession>D0LB21</accession>
<evidence type="ECO:0000313" key="13">
    <source>
        <dbReference type="Proteomes" id="UP000001219"/>
    </source>
</evidence>
<keyword evidence="3" id="KW-0328">Glycosyltransferase</keyword>
<dbReference type="AlphaFoldDB" id="D0LB21"/>
<feature type="transmembrane region" description="Helical" evidence="9">
    <location>
        <begin position="214"/>
        <end position="231"/>
    </location>
</feature>
<keyword evidence="5 9" id="KW-0812">Transmembrane</keyword>
<reference evidence="12 13" key="2">
    <citation type="journal article" date="2010" name="Stand. Genomic Sci.">
        <title>Complete genome sequence of Gordonia bronchialis type strain (3410).</title>
        <authorList>
            <person name="Ivanova N."/>
            <person name="Sikorski J."/>
            <person name="Jando M."/>
            <person name="Lapidus A."/>
            <person name="Nolan M."/>
            <person name="Lucas S."/>
            <person name="Del Rio T.G."/>
            <person name="Tice H."/>
            <person name="Copeland A."/>
            <person name="Cheng J.F."/>
            <person name="Chen F."/>
            <person name="Bruce D."/>
            <person name="Goodwin L."/>
            <person name="Pitluck S."/>
            <person name="Mavromatis K."/>
            <person name="Ovchinnikova G."/>
            <person name="Pati A."/>
            <person name="Chen A."/>
            <person name="Palaniappan K."/>
            <person name="Land M."/>
            <person name="Hauser L."/>
            <person name="Chang Y.J."/>
            <person name="Jeffries C.D."/>
            <person name="Chain P."/>
            <person name="Saunders E."/>
            <person name="Han C."/>
            <person name="Detter J.C."/>
            <person name="Brettin T."/>
            <person name="Rohde M."/>
            <person name="Goker M."/>
            <person name="Bristow J."/>
            <person name="Eisen J.A."/>
            <person name="Markowitz V."/>
            <person name="Hugenholtz P."/>
            <person name="Klenk H.P."/>
            <person name="Kyrpides N.C."/>
        </authorList>
    </citation>
    <scope>NUCLEOTIDE SEQUENCE [LARGE SCALE GENOMIC DNA]</scope>
    <source>
        <strain evidence="13">ATCC 25592 / DSM 43247 / BCRC 13721 / JCM 3198 / KCTC 3076 / NBRC 16047 / NCTC 10667</strain>
    </source>
</reference>
<feature type="transmembrane region" description="Helical" evidence="9">
    <location>
        <begin position="99"/>
        <end position="115"/>
    </location>
</feature>
<dbReference type="KEGG" id="gbr:Gbro_3108"/>
<evidence type="ECO:0000256" key="9">
    <source>
        <dbReference type="SAM" id="Phobius"/>
    </source>
</evidence>
<dbReference type="InterPro" id="IPR050297">
    <property type="entry name" value="LipidA_mod_glycosyltrf_83"/>
</dbReference>
<dbReference type="InterPro" id="IPR056785">
    <property type="entry name" value="YkcA/B-like_C"/>
</dbReference>
<keyword evidence="4 12" id="KW-0808">Transferase</keyword>
<dbReference type="HOGENOM" id="CLU_007261_1_0_11"/>
<evidence type="ECO:0000256" key="6">
    <source>
        <dbReference type="ARBA" id="ARBA00022989"/>
    </source>
</evidence>
<dbReference type="Pfam" id="PF24878">
    <property type="entry name" value="YkcB_C"/>
    <property type="match status" value="1"/>
</dbReference>
<feature type="region of interest" description="Disordered" evidence="8">
    <location>
        <begin position="499"/>
        <end position="530"/>
    </location>
</feature>
<feature type="compositionally biased region" description="Low complexity" evidence="8">
    <location>
        <begin position="397"/>
        <end position="413"/>
    </location>
</feature>
<feature type="domain" description="Glycosyltransferase RgtA/B/C/D-like" evidence="10">
    <location>
        <begin position="2"/>
        <end position="132"/>
    </location>
</feature>
<evidence type="ECO:0000256" key="4">
    <source>
        <dbReference type="ARBA" id="ARBA00022679"/>
    </source>
</evidence>
<organism evidence="12 13">
    <name type="scientific">Gordonia bronchialis (strain ATCC 25592 / DSM 43247 / BCRC 13721 / JCM 3198 / KCTC 3076 / NBRC 16047 / NCTC 10667)</name>
    <name type="common">Rhodococcus bronchialis</name>
    <dbReference type="NCBI Taxonomy" id="526226"/>
    <lineage>
        <taxon>Bacteria</taxon>
        <taxon>Bacillati</taxon>
        <taxon>Actinomycetota</taxon>
        <taxon>Actinomycetes</taxon>
        <taxon>Mycobacteriales</taxon>
        <taxon>Gordoniaceae</taxon>
        <taxon>Gordonia</taxon>
    </lineage>
</organism>